<comment type="caution">
    <text evidence="2">The sequence shown here is derived from an EMBL/GenBank/DDBJ whole genome shotgun (WGS) entry which is preliminary data.</text>
</comment>
<organism evidence="2 3">
    <name type="scientific">Porites lobata</name>
    <dbReference type="NCBI Taxonomy" id="104759"/>
    <lineage>
        <taxon>Eukaryota</taxon>
        <taxon>Metazoa</taxon>
        <taxon>Cnidaria</taxon>
        <taxon>Anthozoa</taxon>
        <taxon>Hexacorallia</taxon>
        <taxon>Scleractinia</taxon>
        <taxon>Fungiina</taxon>
        <taxon>Poritidae</taxon>
        <taxon>Porites</taxon>
    </lineage>
</organism>
<evidence type="ECO:0000256" key="1">
    <source>
        <dbReference type="SAM" id="MobiDB-lite"/>
    </source>
</evidence>
<proteinExistence type="predicted"/>
<gene>
    <name evidence="2" type="ORF">PLOB_00007059</name>
</gene>
<dbReference type="PANTHER" id="PTHR31389:SF4">
    <property type="entry name" value="LD39211P"/>
    <property type="match status" value="1"/>
</dbReference>
<dbReference type="Pfam" id="PF07801">
    <property type="entry name" value="DUF1647"/>
    <property type="match status" value="1"/>
</dbReference>
<dbReference type="InterPro" id="IPR012444">
    <property type="entry name" value="DUF1647"/>
</dbReference>
<dbReference type="Proteomes" id="UP001159405">
    <property type="component" value="Unassembled WGS sequence"/>
</dbReference>
<protein>
    <submittedName>
        <fullName evidence="2">Uncharacterized protein</fullName>
    </submittedName>
</protein>
<evidence type="ECO:0000313" key="2">
    <source>
        <dbReference type="EMBL" id="CAH3165246.1"/>
    </source>
</evidence>
<dbReference type="PANTHER" id="PTHR31389">
    <property type="entry name" value="LD39211P"/>
    <property type="match status" value="1"/>
</dbReference>
<name>A0ABN8QIR5_9CNID</name>
<feature type="region of interest" description="Disordered" evidence="1">
    <location>
        <begin position="1"/>
        <end position="26"/>
    </location>
</feature>
<feature type="non-terminal residue" evidence="2">
    <location>
        <position position="1"/>
    </location>
</feature>
<evidence type="ECO:0000313" key="3">
    <source>
        <dbReference type="Proteomes" id="UP001159405"/>
    </source>
</evidence>
<accession>A0ABN8QIR5</accession>
<feature type="non-terminal residue" evidence="2">
    <location>
        <position position="161"/>
    </location>
</feature>
<dbReference type="EMBL" id="CALNXK010000132">
    <property type="protein sequence ID" value="CAH3165246.1"/>
    <property type="molecule type" value="Genomic_DNA"/>
</dbReference>
<keyword evidence="3" id="KW-1185">Reference proteome</keyword>
<sequence length="161" mass="18220">TTPYSSKRQAGRHHGGASTVNATESVATSTKDIVTTEIPGDERLQIGHYVSRLNSSIIGKEFNFDNSTLAVIRRVLRDQTFKLKPIESIDAKTPFFDLVTPVTACSSNHYGEFKPHMEDFRKSFPGTKCFFYDLGLSDEQFNEVKNIPDLVYRKFNFNAYP</sequence>
<reference evidence="2 3" key="1">
    <citation type="submission" date="2022-05" db="EMBL/GenBank/DDBJ databases">
        <authorList>
            <consortium name="Genoscope - CEA"/>
            <person name="William W."/>
        </authorList>
    </citation>
    <scope>NUCLEOTIDE SEQUENCE [LARGE SCALE GENOMIC DNA]</scope>
</reference>